<dbReference type="SMART" id="SM00387">
    <property type="entry name" value="HATPase_c"/>
    <property type="match status" value="1"/>
</dbReference>
<dbReference type="PANTHER" id="PTHR43065">
    <property type="entry name" value="SENSOR HISTIDINE KINASE"/>
    <property type="match status" value="1"/>
</dbReference>
<dbReference type="SUPFAM" id="SSF55874">
    <property type="entry name" value="ATPase domain of HSP90 chaperone/DNA topoisomerase II/histidine kinase"/>
    <property type="match status" value="1"/>
</dbReference>
<keyword evidence="7" id="KW-1185">Reference proteome</keyword>
<keyword evidence="4" id="KW-1133">Transmembrane helix</keyword>
<dbReference type="InterPro" id="IPR003661">
    <property type="entry name" value="HisK_dim/P_dom"/>
</dbReference>
<keyword evidence="4" id="KW-0812">Transmembrane</keyword>
<reference evidence="6 7" key="1">
    <citation type="submission" date="2014-04" db="EMBL/GenBank/DDBJ databases">
        <title>Marinobacterium kochiensis sp. nov., isolated from sediment sample collected from Kochi backwaters in Kerala, India.</title>
        <authorList>
            <person name="Singh A."/>
            <person name="Pinnaka A.K."/>
        </authorList>
    </citation>
    <scope>NUCLEOTIDE SEQUENCE [LARGE SCALE GENOMIC DNA]</scope>
    <source>
        <strain evidence="6 7">AK27</strain>
    </source>
</reference>
<evidence type="ECO:0000256" key="2">
    <source>
        <dbReference type="ARBA" id="ARBA00012438"/>
    </source>
</evidence>
<dbReference type="InterPro" id="IPR005467">
    <property type="entry name" value="His_kinase_dom"/>
</dbReference>
<dbReference type="InterPro" id="IPR000014">
    <property type="entry name" value="PAS"/>
</dbReference>
<dbReference type="Pfam" id="PF00512">
    <property type="entry name" value="HisKA"/>
    <property type="match status" value="1"/>
</dbReference>
<dbReference type="Gene3D" id="1.10.287.130">
    <property type="match status" value="1"/>
</dbReference>
<evidence type="ECO:0000259" key="5">
    <source>
        <dbReference type="PROSITE" id="PS50109"/>
    </source>
</evidence>
<dbReference type="eggNOG" id="COG2205">
    <property type="taxonomic scope" value="Bacteria"/>
</dbReference>
<feature type="transmembrane region" description="Helical" evidence="4">
    <location>
        <begin position="12"/>
        <end position="31"/>
    </location>
</feature>
<dbReference type="InterPro" id="IPR004358">
    <property type="entry name" value="Sig_transdc_His_kin-like_C"/>
</dbReference>
<dbReference type="STRING" id="1232683.ADIMK_0326"/>
<dbReference type="Proteomes" id="UP000028252">
    <property type="component" value="Unassembled WGS sequence"/>
</dbReference>
<feature type="domain" description="Histidine kinase" evidence="5">
    <location>
        <begin position="271"/>
        <end position="485"/>
    </location>
</feature>
<dbReference type="EMBL" id="JMQN01000011">
    <property type="protein sequence ID" value="KEA65369.1"/>
    <property type="molecule type" value="Genomic_DNA"/>
</dbReference>
<keyword evidence="3" id="KW-0597">Phosphoprotein</keyword>
<dbReference type="InterPro" id="IPR003594">
    <property type="entry name" value="HATPase_dom"/>
</dbReference>
<dbReference type="SUPFAM" id="SSF55785">
    <property type="entry name" value="PYP-like sensor domain (PAS domain)"/>
    <property type="match status" value="1"/>
</dbReference>
<proteinExistence type="predicted"/>
<evidence type="ECO:0000256" key="1">
    <source>
        <dbReference type="ARBA" id="ARBA00000085"/>
    </source>
</evidence>
<protein>
    <recommendedName>
        <fullName evidence="2">histidine kinase</fullName>
        <ecNumber evidence="2">2.7.13.3</ecNumber>
    </recommendedName>
</protein>
<comment type="catalytic activity">
    <reaction evidence="1">
        <text>ATP + protein L-histidine = ADP + protein N-phospho-L-histidine.</text>
        <dbReference type="EC" id="2.7.13.3"/>
    </reaction>
</comment>
<keyword evidence="4" id="KW-0472">Membrane</keyword>
<dbReference type="Pfam" id="PF25323">
    <property type="entry name" value="6TM_PilS"/>
    <property type="match status" value="1"/>
</dbReference>
<evidence type="ECO:0000256" key="4">
    <source>
        <dbReference type="SAM" id="Phobius"/>
    </source>
</evidence>
<gene>
    <name evidence="6" type="ORF">ADIMK_0326</name>
</gene>
<dbReference type="InterPro" id="IPR035965">
    <property type="entry name" value="PAS-like_dom_sf"/>
</dbReference>
<dbReference type="CDD" id="cd00130">
    <property type="entry name" value="PAS"/>
    <property type="match status" value="1"/>
</dbReference>
<evidence type="ECO:0000313" key="7">
    <source>
        <dbReference type="Proteomes" id="UP000028252"/>
    </source>
</evidence>
<feature type="transmembrane region" description="Helical" evidence="4">
    <location>
        <begin position="86"/>
        <end position="105"/>
    </location>
</feature>
<dbReference type="AlphaFoldDB" id="A0A081G3L4"/>
<dbReference type="EC" id="2.7.13.3" evidence="2"/>
<dbReference type="InterPro" id="IPR036097">
    <property type="entry name" value="HisK_dim/P_sf"/>
</dbReference>
<dbReference type="PANTHER" id="PTHR43065:SF52">
    <property type="entry name" value="SENSOR PROTEIN KINASE PILS"/>
    <property type="match status" value="1"/>
</dbReference>
<sequence length="493" mass="54293">MPQIWQPDLFGAASLLYFVFAIGSGFSISRWDELHSKQFCVQLVVDLIALSFLGFSSGDPTGIYAILMLVPVCFAGFWQPGTMTQLYAAIAILGMLAGALVHQWLGAEPYSLAELGALSATQLAIALVSGVLGRNVADTHRLVGRRELDLASLTELNMFIVQRMEEGVIVVDDEDVIRMMNPAAGILLGVSFSEYMHTPLVELSRALSVVLRDWREGRAIEAEVMSPLRIQITATGPGRDQRAMLMIEDTGEQNTRIQREKLAALGRLTASLAHEIRNPIGAISQSAQLLAETPELGGQESKLIAIIQGQSQRMNRLIEEILTLSRRKTPIWTDLPLGDWLYKLQDEWRLSWPDLYSRLTLSIDGEGVPIQVRADPDHLRQLLTLLLDNAIKHGIPEQGDARITISVSRSGTASTPCIEVCDNGPGIDSELEPRIYEPFFSTRHGGSGLGLYLARELCEANYCELRYSAVKTGGSCFSITFPMERPITANIDD</sequence>
<dbReference type="PRINTS" id="PR00344">
    <property type="entry name" value="BCTRLSENSOR"/>
</dbReference>
<keyword evidence="6" id="KW-0808">Transferase</keyword>
<feature type="transmembrane region" description="Helical" evidence="4">
    <location>
        <begin position="61"/>
        <end position="79"/>
    </location>
</feature>
<name>A0A081G3L4_9GAMM</name>
<evidence type="ECO:0000313" key="6">
    <source>
        <dbReference type="EMBL" id="KEA65369.1"/>
    </source>
</evidence>
<organism evidence="6 7">
    <name type="scientific">Marinobacterium lacunae</name>
    <dbReference type="NCBI Taxonomy" id="1232683"/>
    <lineage>
        <taxon>Bacteria</taxon>
        <taxon>Pseudomonadati</taxon>
        <taxon>Pseudomonadota</taxon>
        <taxon>Gammaproteobacteria</taxon>
        <taxon>Oceanospirillales</taxon>
        <taxon>Oceanospirillaceae</taxon>
        <taxon>Marinobacterium</taxon>
    </lineage>
</organism>
<dbReference type="SMART" id="SM00388">
    <property type="entry name" value="HisKA"/>
    <property type="match status" value="1"/>
</dbReference>
<dbReference type="Gene3D" id="3.30.450.20">
    <property type="entry name" value="PAS domain"/>
    <property type="match status" value="1"/>
</dbReference>
<comment type="caution">
    <text evidence="6">The sequence shown here is derived from an EMBL/GenBank/DDBJ whole genome shotgun (WGS) entry which is preliminary data.</text>
</comment>
<dbReference type="CDD" id="cd00082">
    <property type="entry name" value="HisKA"/>
    <property type="match status" value="1"/>
</dbReference>
<accession>A0A081G3L4</accession>
<dbReference type="GO" id="GO:0000155">
    <property type="term" value="F:phosphorelay sensor kinase activity"/>
    <property type="evidence" value="ECO:0007669"/>
    <property type="project" value="InterPro"/>
</dbReference>
<dbReference type="PROSITE" id="PS50109">
    <property type="entry name" value="HIS_KIN"/>
    <property type="match status" value="1"/>
</dbReference>
<evidence type="ECO:0000256" key="3">
    <source>
        <dbReference type="ARBA" id="ARBA00022553"/>
    </source>
</evidence>
<keyword evidence="6" id="KW-0418">Kinase</keyword>
<dbReference type="Pfam" id="PF02518">
    <property type="entry name" value="HATPase_c"/>
    <property type="match status" value="1"/>
</dbReference>
<dbReference type="Gene3D" id="3.30.565.10">
    <property type="entry name" value="Histidine kinase-like ATPase, C-terminal domain"/>
    <property type="match status" value="1"/>
</dbReference>
<dbReference type="PATRIC" id="fig|1232683.4.peg.321"/>
<dbReference type="SUPFAM" id="SSF47384">
    <property type="entry name" value="Homodimeric domain of signal transducing histidine kinase"/>
    <property type="match status" value="1"/>
</dbReference>
<dbReference type="InterPro" id="IPR036890">
    <property type="entry name" value="HATPase_C_sf"/>
</dbReference>